<organism evidence="2 3">
    <name type="scientific">Pontibacter ramchanderi</name>
    <dbReference type="NCBI Taxonomy" id="1179743"/>
    <lineage>
        <taxon>Bacteria</taxon>
        <taxon>Pseudomonadati</taxon>
        <taxon>Bacteroidota</taxon>
        <taxon>Cytophagia</taxon>
        <taxon>Cytophagales</taxon>
        <taxon>Hymenobacteraceae</taxon>
        <taxon>Pontibacter</taxon>
    </lineage>
</organism>
<accession>A0A2N3UAN8</accession>
<dbReference type="OrthoDB" id="333971at2"/>
<dbReference type="PROSITE" id="PS51257">
    <property type="entry name" value="PROKAR_LIPOPROTEIN"/>
    <property type="match status" value="1"/>
</dbReference>
<evidence type="ECO:0000256" key="1">
    <source>
        <dbReference type="SAM" id="SignalP"/>
    </source>
</evidence>
<dbReference type="EMBL" id="PJMU01000002">
    <property type="protein sequence ID" value="PKV66421.1"/>
    <property type="molecule type" value="Genomic_DNA"/>
</dbReference>
<proteinExistence type="predicted"/>
<dbReference type="AlphaFoldDB" id="A0A2N3UAN8"/>
<sequence>MKSYHLHVLSLACVLLFSSGCARKNFYSKTPVVDQSRYQQLKTASPAEVDSVTVMAGQHYKRTGFHNLFWGKHYRDIWATAVTVGVFDMKTAKGGLSVEKLGGGMQTTSLTLIDGNGFTYALRSIDKDPAGILPKFWRNTFVADVLRDQTSAINPYGAFVLPPMAAAAGIPHSKPELVYVLPSDTTFGEYSDRFQDRVFMIEEKYNDDRTLTPMLGNAVDIASSKKMLKKRFGDDDHFIDQREFARARLFDLFINDWDRHEGQWEWAVYDDGENKLYRAIPKDRDNVFYKFDDGLIPWLFSRKWAIRKFETFGPRYKDVYALMMNASFIDQRALTELTAQDYQQLAKELQAALTDDVIEQAIRQFPPKVYDQLGEQTIRLLKSRRDLLPQAAQEFYLHLAKNPLVIGTDLEERFEVERLNDEETAVKVIRLSDNKQVYHRVFKRSETKQITLHGLAEDDEFEISGEVGKGIRVVIVGGRGEDEIKDSSKVKGWRRKTVVYDTKRGTEIKAGPETIDKTSHNVKVHAFDREGY</sequence>
<keyword evidence="1" id="KW-0732">Signal</keyword>
<name>A0A2N3UAN8_9BACT</name>
<keyword evidence="3" id="KW-1185">Reference proteome</keyword>
<protein>
    <submittedName>
        <fullName evidence="2">Uncharacterized protein</fullName>
    </submittedName>
</protein>
<feature type="signal peptide" evidence="1">
    <location>
        <begin position="1"/>
        <end position="24"/>
    </location>
</feature>
<reference evidence="2 3" key="1">
    <citation type="submission" date="2017-12" db="EMBL/GenBank/DDBJ databases">
        <title>Genomic Encyclopedia of Type Strains, Phase III (KMG-III): the genomes of soil and plant-associated and newly described type strains.</title>
        <authorList>
            <person name="Whitman W."/>
        </authorList>
    </citation>
    <scope>NUCLEOTIDE SEQUENCE [LARGE SCALE GENOMIC DNA]</scope>
    <source>
        <strain evidence="2 3">LP43</strain>
    </source>
</reference>
<comment type="caution">
    <text evidence="2">The sequence shown here is derived from an EMBL/GenBank/DDBJ whole genome shotgun (WGS) entry which is preliminary data.</text>
</comment>
<evidence type="ECO:0000313" key="2">
    <source>
        <dbReference type="EMBL" id="PKV66421.1"/>
    </source>
</evidence>
<evidence type="ECO:0000313" key="3">
    <source>
        <dbReference type="Proteomes" id="UP000233782"/>
    </source>
</evidence>
<dbReference type="Proteomes" id="UP000233782">
    <property type="component" value="Unassembled WGS sequence"/>
</dbReference>
<feature type="chain" id="PRO_5014988680" evidence="1">
    <location>
        <begin position="25"/>
        <end position="532"/>
    </location>
</feature>
<gene>
    <name evidence="2" type="ORF">BD749_1549</name>
</gene>
<dbReference type="RefSeq" id="WP_101443808.1">
    <property type="nucleotide sequence ID" value="NZ_PJMU01000002.1"/>
</dbReference>